<name>A0A7X0RMD8_9BACL</name>
<dbReference type="PANTHER" id="PTHR43280:SF2">
    <property type="entry name" value="HTH-TYPE TRANSCRIPTIONAL REGULATOR EXSA"/>
    <property type="match status" value="1"/>
</dbReference>
<dbReference type="InterPro" id="IPR037923">
    <property type="entry name" value="HTH-like"/>
</dbReference>
<gene>
    <name evidence="5" type="ORF">H7C19_04910</name>
</gene>
<dbReference type="PANTHER" id="PTHR43280">
    <property type="entry name" value="ARAC-FAMILY TRANSCRIPTIONAL REGULATOR"/>
    <property type="match status" value="1"/>
</dbReference>
<dbReference type="InterPro" id="IPR018062">
    <property type="entry name" value="HTH_AraC-typ_CS"/>
</dbReference>
<evidence type="ECO:0000313" key="6">
    <source>
        <dbReference type="Proteomes" id="UP000547209"/>
    </source>
</evidence>
<reference evidence="5 6" key="1">
    <citation type="submission" date="2020-08" db="EMBL/GenBank/DDBJ databases">
        <title>Cohnella phylogeny.</title>
        <authorList>
            <person name="Dunlap C."/>
        </authorList>
    </citation>
    <scope>NUCLEOTIDE SEQUENCE [LARGE SCALE GENOMIC DNA]</scope>
    <source>
        <strain evidence="5 6">DSM 28246</strain>
    </source>
</reference>
<keyword evidence="2" id="KW-0238">DNA-binding</keyword>
<dbReference type="SMART" id="SM00342">
    <property type="entry name" value="HTH_ARAC"/>
    <property type="match status" value="1"/>
</dbReference>
<organism evidence="5 6">
    <name type="scientific">Cohnella nanjingensis</name>
    <dbReference type="NCBI Taxonomy" id="1387779"/>
    <lineage>
        <taxon>Bacteria</taxon>
        <taxon>Bacillati</taxon>
        <taxon>Bacillota</taxon>
        <taxon>Bacilli</taxon>
        <taxon>Bacillales</taxon>
        <taxon>Paenibacillaceae</taxon>
        <taxon>Cohnella</taxon>
    </lineage>
</organism>
<accession>A0A7X0RMD8</accession>
<dbReference type="Pfam" id="PF02311">
    <property type="entry name" value="AraC_binding"/>
    <property type="match status" value="1"/>
</dbReference>
<proteinExistence type="predicted"/>
<comment type="caution">
    <text evidence="5">The sequence shown here is derived from an EMBL/GenBank/DDBJ whole genome shotgun (WGS) entry which is preliminary data.</text>
</comment>
<dbReference type="SUPFAM" id="SSF51215">
    <property type="entry name" value="Regulatory protein AraC"/>
    <property type="match status" value="1"/>
</dbReference>
<evidence type="ECO:0000256" key="2">
    <source>
        <dbReference type="ARBA" id="ARBA00023125"/>
    </source>
</evidence>
<evidence type="ECO:0000256" key="1">
    <source>
        <dbReference type="ARBA" id="ARBA00023015"/>
    </source>
</evidence>
<dbReference type="PROSITE" id="PS00041">
    <property type="entry name" value="HTH_ARAC_FAMILY_1"/>
    <property type="match status" value="1"/>
</dbReference>
<dbReference type="SUPFAM" id="SSF46689">
    <property type="entry name" value="Homeodomain-like"/>
    <property type="match status" value="2"/>
</dbReference>
<evidence type="ECO:0000313" key="5">
    <source>
        <dbReference type="EMBL" id="MBB6670026.1"/>
    </source>
</evidence>
<evidence type="ECO:0000256" key="3">
    <source>
        <dbReference type="ARBA" id="ARBA00023163"/>
    </source>
</evidence>
<dbReference type="InterPro" id="IPR009057">
    <property type="entry name" value="Homeodomain-like_sf"/>
</dbReference>
<dbReference type="InterPro" id="IPR020449">
    <property type="entry name" value="Tscrpt_reg_AraC-type_HTH"/>
</dbReference>
<dbReference type="PRINTS" id="PR00032">
    <property type="entry name" value="HTHARAC"/>
</dbReference>
<dbReference type="Gene3D" id="1.10.10.60">
    <property type="entry name" value="Homeodomain-like"/>
    <property type="match status" value="2"/>
</dbReference>
<protein>
    <submittedName>
        <fullName evidence="5">Helix-turn-helix transcriptional regulator</fullName>
    </submittedName>
</protein>
<dbReference type="InterPro" id="IPR003313">
    <property type="entry name" value="AraC-bd"/>
</dbReference>
<keyword evidence="1" id="KW-0805">Transcription regulation</keyword>
<feature type="domain" description="HTH araC/xylS-type" evidence="4">
    <location>
        <begin position="177"/>
        <end position="275"/>
    </location>
</feature>
<dbReference type="Pfam" id="PF12833">
    <property type="entry name" value="HTH_18"/>
    <property type="match status" value="1"/>
</dbReference>
<keyword evidence="3" id="KW-0804">Transcription</keyword>
<keyword evidence="6" id="KW-1185">Reference proteome</keyword>
<dbReference type="AlphaFoldDB" id="A0A7X0RMD8"/>
<dbReference type="InterPro" id="IPR018060">
    <property type="entry name" value="HTH_AraC"/>
</dbReference>
<dbReference type="PROSITE" id="PS01124">
    <property type="entry name" value="HTH_ARAC_FAMILY_2"/>
    <property type="match status" value="1"/>
</dbReference>
<sequence length="279" mass="31924">MRIRLYGTGAISAAEEFPAGGVHLSNYEILHITGGKVRFRWTGKMCEAEAPAVFLISPSTPHELESLVPESKFRFLELADMDESPLTGEEMDDWNFRQSRPGLYAKSLTASAVLQSLEFVHHLYATEAVSGDPNLEEICLLEVRKIYRLIALMLHTVPSRKPAGGLTRKWDAREAADMLIDYMDWRYRETITLETMADWVRLNPSYLVRSFKKHKKMTPFEYLRDLRLKAAVSYLSGSDLPIGAIAEKTGFNSIHYFGRLFKRVYGQSPGEWRKQLKKK</sequence>
<dbReference type="Proteomes" id="UP000547209">
    <property type="component" value="Unassembled WGS sequence"/>
</dbReference>
<dbReference type="GO" id="GO:0043565">
    <property type="term" value="F:sequence-specific DNA binding"/>
    <property type="evidence" value="ECO:0007669"/>
    <property type="project" value="InterPro"/>
</dbReference>
<evidence type="ECO:0000259" key="4">
    <source>
        <dbReference type="PROSITE" id="PS01124"/>
    </source>
</evidence>
<dbReference type="RefSeq" id="WP_185141467.1">
    <property type="nucleotide sequence ID" value="NZ_JACJVP010000006.1"/>
</dbReference>
<dbReference type="EMBL" id="JACJVP010000006">
    <property type="protein sequence ID" value="MBB6670026.1"/>
    <property type="molecule type" value="Genomic_DNA"/>
</dbReference>
<dbReference type="GO" id="GO:0003700">
    <property type="term" value="F:DNA-binding transcription factor activity"/>
    <property type="evidence" value="ECO:0007669"/>
    <property type="project" value="InterPro"/>
</dbReference>